<accession>A0A8H6HTF2</accession>
<keyword evidence="1" id="KW-0472">Membrane</keyword>
<feature type="domain" description="DUF6533" evidence="2">
    <location>
        <begin position="18"/>
        <end position="61"/>
    </location>
</feature>
<proteinExistence type="predicted"/>
<dbReference type="OrthoDB" id="2638860at2759"/>
<dbReference type="InterPro" id="IPR045340">
    <property type="entry name" value="DUF6533"/>
</dbReference>
<feature type="transmembrane region" description="Helical" evidence="1">
    <location>
        <begin position="166"/>
        <end position="191"/>
    </location>
</feature>
<dbReference type="Proteomes" id="UP000521943">
    <property type="component" value="Unassembled WGS sequence"/>
</dbReference>
<keyword evidence="4" id="KW-1185">Reference proteome</keyword>
<evidence type="ECO:0000259" key="2">
    <source>
        <dbReference type="Pfam" id="PF20151"/>
    </source>
</evidence>
<protein>
    <recommendedName>
        <fullName evidence="2">DUF6533 domain-containing protein</fullName>
    </recommendedName>
</protein>
<feature type="transmembrane region" description="Helical" evidence="1">
    <location>
        <begin position="50"/>
        <end position="68"/>
    </location>
</feature>
<dbReference type="EMBL" id="JACGCI010000044">
    <property type="protein sequence ID" value="KAF6752485.1"/>
    <property type="molecule type" value="Genomic_DNA"/>
</dbReference>
<keyword evidence="1" id="KW-1133">Transmembrane helix</keyword>
<feature type="transmembrane region" description="Helical" evidence="1">
    <location>
        <begin position="12"/>
        <end position="30"/>
    </location>
</feature>
<evidence type="ECO:0000313" key="4">
    <source>
        <dbReference type="Proteomes" id="UP000521943"/>
    </source>
</evidence>
<comment type="caution">
    <text evidence="3">The sequence shown here is derived from an EMBL/GenBank/DDBJ whole genome shotgun (WGS) entry which is preliminary data.</text>
</comment>
<feature type="transmembrane region" description="Helical" evidence="1">
    <location>
        <begin position="116"/>
        <end position="134"/>
    </location>
</feature>
<organism evidence="3 4">
    <name type="scientific">Ephemerocybe angulata</name>
    <dbReference type="NCBI Taxonomy" id="980116"/>
    <lineage>
        <taxon>Eukaryota</taxon>
        <taxon>Fungi</taxon>
        <taxon>Dikarya</taxon>
        <taxon>Basidiomycota</taxon>
        <taxon>Agaricomycotina</taxon>
        <taxon>Agaricomycetes</taxon>
        <taxon>Agaricomycetidae</taxon>
        <taxon>Agaricales</taxon>
        <taxon>Agaricineae</taxon>
        <taxon>Psathyrellaceae</taxon>
        <taxon>Ephemerocybe</taxon>
    </lineage>
</organism>
<feature type="transmembrane region" description="Helical" evidence="1">
    <location>
        <begin position="211"/>
        <end position="231"/>
    </location>
</feature>
<feature type="transmembrane region" description="Helical" evidence="1">
    <location>
        <begin position="83"/>
        <end position="104"/>
    </location>
</feature>
<name>A0A8H6HTF2_9AGAR</name>
<evidence type="ECO:0000313" key="3">
    <source>
        <dbReference type="EMBL" id="KAF6752485.1"/>
    </source>
</evidence>
<keyword evidence="1" id="KW-0812">Transmembrane</keyword>
<dbReference type="AlphaFoldDB" id="A0A8H6HTF2"/>
<gene>
    <name evidence="3" type="ORF">DFP72DRAFT_904950</name>
</gene>
<dbReference type="Pfam" id="PF20151">
    <property type="entry name" value="DUF6533"/>
    <property type="match status" value="1"/>
</dbReference>
<evidence type="ECO:0000256" key="1">
    <source>
        <dbReference type="SAM" id="Phobius"/>
    </source>
</evidence>
<sequence length="352" mass="38416">MTVELTYDDFRAARLVNAVAGIALTLVDYLETFPKEVRLIWPTRMSICKALFFAVRYGTLVLAVLVYICELSPTFQGEDCEKIFTATSVLEVVLSLLGEAIVYIRVWAFSGCDRRVLYYLIAQYLAMFGSGFYLLTRFVVSAKVASGAPLTGFSCIFHYGDSMCIAIVYGILLASVIALMCVMVVIAAYRYNGAPVSSTKNGLFAQFYKDGVVYFLMLGGLCIANIASIVIGRRGFLVEYVHSLVTGSGMEHTNFGCLTSRLQIYLHSIISTRMILHLREYAGQAGEVEGHSVIADSSIKNQDLVGASPMGILKAVIPRFGVNRIGKEGVENVSGMKFASVNLSANGEHSVV</sequence>
<reference evidence="3 4" key="1">
    <citation type="submission" date="2020-07" db="EMBL/GenBank/DDBJ databases">
        <title>Comparative genomics of pyrophilous fungi reveals a link between fire events and developmental genes.</title>
        <authorList>
            <consortium name="DOE Joint Genome Institute"/>
            <person name="Steindorff A.S."/>
            <person name="Carver A."/>
            <person name="Calhoun S."/>
            <person name="Stillman K."/>
            <person name="Liu H."/>
            <person name="Lipzen A."/>
            <person name="Pangilinan J."/>
            <person name="Labutti K."/>
            <person name="Bruns T.D."/>
            <person name="Grigoriev I.V."/>
        </authorList>
    </citation>
    <scope>NUCLEOTIDE SEQUENCE [LARGE SCALE GENOMIC DNA]</scope>
    <source>
        <strain evidence="3 4">CBS 144469</strain>
    </source>
</reference>